<comment type="caution">
    <text evidence="1">The sequence shown here is derived from an EMBL/GenBank/DDBJ whole genome shotgun (WGS) entry which is preliminary data.</text>
</comment>
<protein>
    <submittedName>
        <fullName evidence="1">Uncharacterized protein</fullName>
    </submittedName>
</protein>
<dbReference type="EMBL" id="BGPR01015958">
    <property type="protein sequence ID" value="GBN71297.1"/>
    <property type="molecule type" value="Genomic_DNA"/>
</dbReference>
<evidence type="ECO:0000313" key="2">
    <source>
        <dbReference type="Proteomes" id="UP000499080"/>
    </source>
</evidence>
<accession>A0A4Y2R6C8</accession>
<evidence type="ECO:0000313" key="1">
    <source>
        <dbReference type="EMBL" id="GBN71297.1"/>
    </source>
</evidence>
<dbReference type="Proteomes" id="UP000499080">
    <property type="component" value="Unassembled WGS sequence"/>
</dbReference>
<reference evidence="1 2" key="1">
    <citation type="journal article" date="2019" name="Sci. Rep.">
        <title>Orb-weaving spider Araneus ventricosus genome elucidates the spidroin gene catalogue.</title>
        <authorList>
            <person name="Kono N."/>
            <person name="Nakamura H."/>
            <person name="Ohtoshi R."/>
            <person name="Moran D.A.P."/>
            <person name="Shinohara A."/>
            <person name="Yoshida Y."/>
            <person name="Fujiwara M."/>
            <person name="Mori M."/>
            <person name="Tomita M."/>
            <person name="Arakawa K."/>
        </authorList>
    </citation>
    <scope>NUCLEOTIDE SEQUENCE [LARGE SCALE GENOMIC DNA]</scope>
</reference>
<gene>
    <name evidence="1" type="ORF">AVEN_121258_1</name>
</gene>
<dbReference type="AlphaFoldDB" id="A0A4Y2R6C8"/>
<organism evidence="1 2">
    <name type="scientific">Araneus ventricosus</name>
    <name type="common">Orbweaver spider</name>
    <name type="synonym">Epeira ventricosa</name>
    <dbReference type="NCBI Taxonomy" id="182803"/>
    <lineage>
        <taxon>Eukaryota</taxon>
        <taxon>Metazoa</taxon>
        <taxon>Ecdysozoa</taxon>
        <taxon>Arthropoda</taxon>
        <taxon>Chelicerata</taxon>
        <taxon>Arachnida</taxon>
        <taxon>Araneae</taxon>
        <taxon>Araneomorphae</taxon>
        <taxon>Entelegynae</taxon>
        <taxon>Araneoidea</taxon>
        <taxon>Araneidae</taxon>
        <taxon>Araneus</taxon>
    </lineage>
</organism>
<sequence length="156" mass="17898">MDKWLKTGNLKRSASRTEIRTTDLAAMEITVYQQDDNHEEQRSTDRLFRHPPLHLQLQSEARYVTLTRLQKELPTSIVNLHPNQIESKASGWASHPSHFLQTYQISLEDGGPESLTNTNSIQIFTDGSKSMKELVQLSVYIITTYFNMNGKASFQE</sequence>
<name>A0A4Y2R6C8_ARAVE</name>
<proteinExistence type="predicted"/>
<keyword evidence="2" id="KW-1185">Reference proteome</keyword>